<accession>A0A4S8MVD5</accession>
<gene>
    <name evidence="2" type="ORF">K435DRAFT_450855</name>
</gene>
<organism evidence="2 3">
    <name type="scientific">Dendrothele bispora (strain CBS 962.96)</name>
    <dbReference type="NCBI Taxonomy" id="1314807"/>
    <lineage>
        <taxon>Eukaryota</taxon>
        <taxon>Fungi</taxon>
        <taxon>Dikarya</taxon>
        <taxon>Basidiomycota</taxon>
        <taxon>Agaricomycotina</taxon>
        <taxon>Agaricomycetes</taxon>
        <taxon>Agaricomycetidae</taxon>
        <taxon>Agaricales</taxon>
        <taxon>Agaricales incertae sedis</taxon>
        <taxon>Dendrothele</taxon>
    </lineage>
</organism>
<dbReference type="EMBL" id="ML179041">
    <property type="protein sequence ID" value="THV06669.1"/>
    <property type="molecule type" value="Genomic_DNA"/>
</dbReference>
<dbReference type="PANTHER" id="PTHR48162">
    <property type="entry name" value="YALI0A06930P"/>
    <property type="match status" value="1"/>
</dbReference>
<dbReference type="AlphaFoldDB" id="A0A4S8MVD5"/>
<name>A0A4S8MVD5_DENBC</name>
<proteinExistence type="predicted"/>
<feature type="compositionally biased region" description="Acidic residues" evidence="1">
    <location>
        <begin position="59"/>
        <end position="80"/>
    </location>
</feature>
<sequence>MSDEDLFQFFTPTRILPDLHDISEDFFLSSDGKKIFYVHLDRDPTGEKGMSQVDRQKEEEDGGWEEESADRDDDEDEDEYESRMSQVDGEDEEEEEEEDGKWEEEVVDRDDEEDEEDEDEDEYEEKTSRMSRVDLQDEQKEEEDGRWGEEVVYERNDDGDEDEFNDEFDDEDDDEDDEDEDEDEDEYEEDKTSTECPFSMSRLRCINFNDFDHSGHYIETFKLDQDSELLAVLIVRSSWTSLSDPVGLVELEFLHFPSGVFHPEARQPSVLATSGKHYLVEIFPFKPQMSICQDQVAVIVPDRVYVFNWKTGVCLLTYETESISMQSLTFLSPGVLAVACCGVSYQCFDVLISRPRPTYDVFDPAAPYVFARRFYLPELSPRQHTATSMRFSPFQWWCCVDYGPDSDDSPPLLTITVEISTVAPGPGPRCARAEWYVDVRGLLDKLDEYLKIMNQFGPQYYLPWDHWGPINADVRVKSVTVDNIQDANKINSSSLLFHTVGRGKSGSNFLEIYELDLGSCWPCREFLEQPQYCDPYFTGWEPEEKFYMFKEELTLTVRSRKVFSLAVPLDSTSGSFILDNFGTVFFLSNVFKKGAQRIASNIIGTNVTMVCLPEDCRYDAEDPISWGLLAIPLLV</sequence>
<evidence type="ECO:0000256" key="1">
    <source>
        <dbReference type="SAM" id="MobiDB-lite"/>
    </source>
</evidence>
<dbReference type="InterPro" id="IPR053110">
    <property type="entry name" value="Ribosomal_L1-TF"/>
</dbReference>
<evidence type="ECO:0000313" key="3">
    <source>
        <dbReference type="Proteomes" id="UP000297245"/>
    </source>
</evidence>
<feature type="compositionally biased region" description="Basic and acidic residues" evidence="1">
    <location>
        <begin position="125"/>
        <end position="156"/>
    </location>
</feature>
<reference evidence="2 3" key="1">
    <citation type="journal article" date="2019" name="Nat. Ecol. Evol.">
        <title>Megaphylogeny resolves global patterns of mushroom evolution.</title>
        <authorList>
            <person name="Varga T."/>
            <person name="Krizsan K."/>
            <person name="Foldi C."/>
            <person name="Dima B."/>
            <person name="Sanchez-Garcia M."/>
            <person name="Sanchez-Ramirez S."/>
            <person name="Szollosi G.J."/>
            <person name="Szarkandi J.G."/>
            <person name="Papp V."/>
            <person name="Albert L."/>
            <person name="Andreopoulos W."/>
            <person name="Angelini C."/>
            <person name="Antonin V."/>
            <person name="Barry K.W."/>
            <person name="Bougher N.L."/>
            <person name="Buchanan P."/>
            <person name="Buyck B."/>
            <person name="Bense V."/>
            <person name="Catcheside P."/>
            <person name="Chovatia M."/>
            <person name="Cooper J."/>
            <person name="Damon W."/>
            <person name="Desjardin D."/>
            <person name="Finy P."/>
            <person name="Geml J."/>
            <person name="Haridas S."/>
            <person name="Hughes K."/>
            <person name="Justo A."/>
            <person name="Karasinski D."/>
            <person name="Kautmanova I."/>
            <person name="Kiss B."/>
            <person name="Kocsube S."/>
            <person name="Kotiranta H."/>
            <person name="LaButti K.M."/>
            <person name="Lechner B.E."/>
            <person name="Liimatainen K."/>
            <person name="Lipzen A."/>
            <person name="Lukacs Z."/>
            <person name="Mihaltcheva S."/>
            <person name="Morgado L.N."/>
            <person name="Niskanen T."/>
            <person name="Noordeloos M.E."/>
            <person name="Ohm R.A."/>
            <person name="Ortiz-Santana B."/>
            <person name="Ovrebo C."/>
            <person name="Racz N."/>
            <person name="Riley R."/>
            <person name="Savchenko A."/>
            <person name="Shiryaev A."/>
            <person name="Soop K."/>
            <person name="Spirin V."/>
            <person name="Szebenyi C."/>
            <person name="Tomsovsky M."/>
            <person name="Tulloss R.E."/>
            <person name="Uehling J."/>
            <person name="Grigoriev I.V."/>
            <person name="Vagvolgyi C."/>
            <person name="Papp T."/>
            <person name="Martin F.M."/>
            <person name="Miettinen O."/>
            <person name="Hibbett D.S."/>
            <person name="Nagy L.G."/>
        </authorList>
    </citation>
    <scope>NUCLEOTIDE SEQUENCE [LARGE SCALE GENOMIC DNA]</scope>
    <source>
        <strain evidence="2 3">CBS 962.96</strain>
    </source>
</reference>
<dbReference type="PANTHER" id="PTHR48162:SF1">
    <property type="entry name" value="RIBOSOMAL L1 DOMAIN-CONTAINING PROTEIN CG13096"/>
    <property type="match status" value="1"/>
</dbReference>
<feature type="region of interest" description="Disordered" evidence="1">
    <location>
        <begin position="41"/>
        <end position="194"/>
    </location>
</feature>
<evidence type="ECO:0000313" key="2">
    <source>
        <dbReference type="EMBL" id="THV06669.1"/>
    </source>
</evidence>
<dbReference type="OrthoDB" id="2751409at2759"/>
<feature type="compositionally biased region" description="Acidic residues" evidence="1">
    <location>
        <begin position="157"/>
        <end position="189"/>
    </location>
</feature>
<feature type="compositionally biased region" description="Acidic residues" evidence="1">
    <location>
        <begin position="88"/>
        <end position="124"/>
    </location>
</feature>
<protein>
    <submittedName>
        <fullName evidence="2">Uncharacterized protein</fullName>
    </submittedName>
</protein>
<keyword evidence="3" id="KW-1185">Reference proteome</keyword>
<dbReference type="Proteomes" id="UP000297245">
    <property type="component" value="Unassembled WGS sequence"/>
</dbReference>